<comment type="caution">
    <text evidence="3">The sequence shown here is derived from an EMBL/GenBank/DDBJ whole genome shotgun (WGS) entry which is preliminary data.</text>
</comment>
<dbReference type="PANTHER" id="PTHR33371:SF4">
    <property type="entry name" value="INTERMEMBRANE PHOSPHOLIPID TRANSPORT SYSTEM BINDING PROTEIN MLAD"/>
    <property type="match status" value="1"/>
</dbReference>
<protein>
    <submittedName>
        <fullName evidence="3">Phospholipid/cholesterol/gamma-HCH transport system substrate-binding protein</fullName>
    </submittedName>
</protein>
<evidence type="ECO:0000259" key="2">
    <source>
        <dbReference type="Pfam" id="PF11887"/>
    </source>
</evidence>
<dbReference type="Pfam" id="PF11887">
    <property type="entry name" value="Mce4_CUP1"/>
    <property type="match status" value="1"/>
</dbReference>
<dbReference type="InterPro" id="IPR005693">
    <property type="entry name" value="Mce"/>
</dbReference>
<evidence type="ECO:0000313" key="4">
    <source>
        <dbReference type="Proteomes" id="UP001257739"/>
    </source>
</evidence>
<organism evidence="3 4">
    <name type="scientific">Aeromicrobium panaciterrae</name>
    <dbReference type="NCBI Taxonomy" id="363861"/>
    <lineage>
        <taxon>Bacteria</taxon>
        <taxon>Bacillati</taxon>
        <taxon>Actinomycetota</taxon>
        <taxon>Actinomycetes</taxon>
        <taxon>Propionibacteriales</taxon>
        <taxon>Nocardioidaceae</taxon>
        <taxon>Aeromicrobium</taxon>
    </lineage>
</organism>
<proteinExistence type="predicted"/>
<evidence type="ECO:0000259" key="1">
    <source>
        <dbReference type="Pfam" id="PF02470"/>
    </source>
</evidence>
<dbReference type="InterPro" id="IPR024516">
    <property type="entry name" value="Mce_C"/>
</dbReference>
<dbReference type="Pfam" id="PF02470">
    <property type="entry name" value="MlaD"/>
    <property type="match status" value="1"/>
</dbReference>
<sequence>MIRSRLFQVVAAGVVTLLVVAGLLFALRPSSQSTSFTLQFTDTTGLYVGNDVQTIGVRIGEVTKIEPRGPRVDVTVRVDEPVAADVGAIIMQSALVTDRFVELTPPWTKGPKLAAGAVVPLERTKAPANVDDIFAAVDDLLVAVSDTTKDGKDIGDLLSVTAEQLEGKGEAFAALLNESGRALTTVSDADEDLTAIVGDADDLVTMLAKRDKTIRSLASSVADSSELFAGQREDIAESLVTLDQLSRKMTDFIQDNETVMTRTVDRTSDVLGTIAEQREAIASAFNTLPLAAENIARAYDAPSRNLRVRLDARRTAPYGEVARESFCNAFVPENLGVCKTLVDDNAVFFDGFLDIFARLVDGVIP</sequence>
<dbReference type="InterPro" id="IPR052336">
    <property type="entry name" value="MlaD_Phospholipid_Transporter"/>
</dbReference>
<dbReference type="InterPro" id="IPR003399">
    <property type="entry name" value="Mce/MlaD"/>
</dbReference>
<dbReference type="Proteomes" id="UP001257739">
    <property type="component" value="Unassembled WGS sequence"/>
</dbReference>
<dbReference type="RefSeq" id="WP_309971865.1">
    <property type="nucleotide sequence ID" value="NZ_JAVDWH010000001.1"/>
</dbReference>
<feature type="domain" description="Mammalian cell entry C-terminal" evidence="2">
    <location>
        <begin position="111"/>
        <end position="298"/>
    </location>
</feature>
<gene>
    <name evidence="3" type="ORF">J2X11_002628</name>
</gene>
<reference evidence="3 4" key="1">
    <citation type="submission" date="2023-07" db="EMBL/GenBank/DDBJ databases">
        <title>Sorghum-associated microbial communities from plants grown in Nebraska, USA.</title>
        <authorList>
            <person name="Schachtman D."/>
        </authorList>
    </citation>
    <scope>NUCLEOTIDE SEQUENCE [LARGE SCALE GENOMIC DNA]</scope>
    <source>
        <strain evidence="3 4">BE248</strain>
    </source>
</reference>
<dbReference type="PANTHER" id="PTHR33371">
    <property type="entry name" value="INTERMEMBRANE PHOSPHOLIPID TRANSPORT SYSTEM BINDING PROTEIN MLAD-RELATED"/>
    <property type="match status" value="1"/>
</dbReference>
<dbReference type="NCBIfam" id="TIGR00996">
    <property type="entry name" value="Mtu_fam_mce"/>
    <property type="match status" value="1"/>
</dbReference>
<feature type="domain" description="Mce/MlaD" evidence="1">
    <location>
        <begin position="34"/>
        <end position="106"/>
    </location>
</feature>
<accession>A0ABU1URH3</accession>
<evidence type="ECO:0000313" key="3">
    <source>
        <dbReference type="EMBL" id="MDR7087789.1"/>
    </source>
</evidence>
<name>A0ABU1URH3_9ACTN</name>
<keyword evidence="4" id="KW-1185">Reference proteome</keyword>
<dbReference type="EMBL" id="JAVDWH010000001">
    <property type="protein sequence ID" value="MDR7087789.1"/>
    <property type="molecule type" value="Genomic_DNA"/>
</dbReference>